<organism evidence="2 3">
    <name type="scientific">Caenorhabditis bovis</name>
    <dbReference type="NCBI Taxonomy" id="2654633"/>
    <lineage>
        <taxon>Eukaryota</taxon>
        <taxon>Metazoa</taxon>
        <taxon>Ecdysozoa</taxon>
        <taxon>Nematoda</taxon>
        <taxon>Chromadorea</taxon>
        <taxon>Rhabditida</taxon>
        <taxon>Rhabditina</taxon>
        <taxon>Rhabditomorpha</taxon>
        <taxon>Rhabditoidea</taxon>
        <taxon>Rhabditidae</taxon>
        <taxon>Peloderinae</taxon>
        <taxon>Caenorhabditis</taxon>
    </lineage>
</organism>
<gene>
    <name evidence="2" type="ORF">CBOVIS_LOCUS9328</name>
</gene>
<accession>A0A8S1F902</accession>
<comment type="caution">
    <text evidence="2">The sequence shown here is derived from an EMBL/GenBank/DDBJ whole genome shotgun (WGS) entry which is preliminary data.</text>
</comment>
<feature type="signal peptide" evidence="1">
    <location>
        <begin position="1"/>
        <end position="18"/>
    </location>
</feature>
<feature type="chain" id="PRO_5035736123" evidence="1">
    <location>
        <begin position="19"/>
        <end position="70"/>
    </location>
</feature>
<proteinExistence type="predicted"/>
<dbReference type="EMBL" id="CADEPM010000006">
    <property type="protein sequence ID" value="CAB3407390.1"/>
    <property type="molecule type" value="Genomic_DNA"/>
</dbReference>
<protein>
    <submittedName>
        <fullName evidence="2">Uncharacterized protein</fullName>
    </submittedName>
</protein>
<keyword evidence="1" id="KW-0732">Signal</keyword>
<evidence type="ECO:0000256" key="1">
    <source>
        <dbReference type="SAM" id="SignalP"/>
    </source>
</evidence>
<sequence length="70" mass="7981">MRLLLILLILLNVAFISTDVLRNMQVRRVCDKWEENDNSTASCTCVHYAIDRISRKTVSSPTRKSAQDNG</sequence>
<reference evidence="2 3" key="1">
    <citation type="submission" date="2020-04" db="EMBL/GenBank/DDBJ databases">
        <authorList>
            <person name="Laetsch R D."/>
            <person name="Stevens L."/>
            <person name="Kumar S."/>
            <person name="Blaxter L. M."/>
        </authorList>
    </citation>
    <scope>NUCLEOTIDE SEQUENCE [LARGE SCALE GENOMIC DNA]</scope>
</reference>
<name>A0A8S1F902_9PELO</name>
<evidence type="ECO:0000313" key="2">
    <source>
        <dbReference type="EMBL" id="CAB3407390.1"/>
    </source>
</evidence>
<keyword evidence="3" id="KW-1185">Reference proteome</keyword>
<evidence type="ECO:0000313" key="3">
    <source>
        <dbReference type="Proteomes" id="UP000494206"/>
    </source>
</evidence>
<dbReference type="AlphaFoldDB" id="A0A8S1F902"/>
<dbReference type="Proteomes" id="UP000494206">
    <property type="component" value="Unassembled WGS sequence"/>
</dbReference>